<reference evidence="1" key="1">
    <citation type="submission" date="2013-08" db="EMBL/GenBank/DDBJ databases">
        <authorList>
            <person name="Mendez C."/>
            <person name="Richter M."/>
            <person name="Ferrer M."/>
            <person name="Sanchez J."/>
        </authorList>
    </citation>
    <scope>NUCLEOTIDE SEQUENCE</scope>
</reference>
<comment type="caution">
    <text evidence="1">The sequence shown here is derived from an EMBL/GenBank/DDBJ whole genome shotgun (WGS) entry which is preliminary data.</text>
</comment>
<evidence type="ECO:0000313" key="1">
    <source>
        <dbReference type="EMBL" id="EQD57375.1"/>
    </source>
</evidence>
<sequence length="106" mass="12506">YCVYLLYIMSLSIVAFRLPKGTDTNTLTKFVRGLYGQDSKSWNGKYEFHRKGIMEEIPFRKFIRGVIIIRDHDLEKIKSYLARYKAEYYIGTIIKAQESDTEVRVP</sequence>
<accession>T1BTU6</accession>
<name>T1BTU6_9ZZZZ</name>
<dbReference type="AlphaFoldDB" id="T1BTU6"/>
<protein>
    <submittedName>
        <fullName evidence="1">Uncharacterized protein</fullName>
    </submittedName>
</protein>
<organism evidence="1">
    <name type="scientific">mine drainage metagenome</name>
    <dbReference type="NCBI Taxonomy" id="410659"/>
    <lineage>
        <taxon>unclassified sequences</taxon>
        <taxon>metagenomes</taxon>
        <taxon>ecological metagenomes</taxon>
    </lineage>
</organism>
<dbReference type="EMBL" id="AUZY01005798">
    <property type="protein sequence ID" value="EQD57375.1"/>
    <property type="molecule type" value="Genomic_DNA"/>
</dbReference>
<proteinExistence type="predicted"/>
<feature type="non-terminal residue" evidence="1">
    <location>
        <position position="1"/>
    </location>
</feature>
<gene>
    <name evidence="1" type="ORF">B1B_08836</name>
</gene>
<reference evidence="1" key="2">
    <citation type="journal article" date="2014" name="ISME J.">
        <title>Microbial stratification in low pH oxic and suboxic macroscopic growths along an acid mine drainage.</title>
        <authorList>
            <person name="Mendez-Garcia C."/>
            <person name="Mesa V."/>
            <person name="Sprenger R.R."/>
            <person name="Richter M."/>
            <person name="Diez M.S."/>
            <person name="Solano J."/>
            <person name="Bargiela R."/>
            <person name="Golyshina O.V."/>
            <person name="Manteca A."/>
            <person name="Ramos J.L."/>
            <person name="Gallego J.R."/>
            <person name="Llorente I."/>
            <person name="Martins Dos Santos V.A."/>
            <person name="Jensen O.N."/>
            <person name="Pelaez A.I."/>
            <person name="Sanchez J."/>
            <person name="Ferrer M."/>
        </authorList>
    </citation>
    <scope>NUCLEOTIDE SEQUENCE</scope>
</reference>